<keyword evidence="3" id="KW-0378">Hydrolase</keyword>
<keyword evidence="1" id="KW-0812">Transmembrane</keyword>
<sequence>MAHVPYQSTPNFQAFVKTLKAAERPLDPELGASSTLRPPRHATFFGTVKLHGTNATVVFRNSDKRTAQIQSRSWIIQSTKKDNCGTYALLSKAPLHQLVDAILAKRGKGDAFDEVYICGEVAGKGVQKGVAITQIERFFAIFNIRVDGTWLDMRDFKDIALPEHRIFNVAQYKTYQVDIDFTASTAEVYALMQKYTMEVCEECPFGSAFVDAAGKKISGTGEGIVWTMVRSPYLDESEGRGFDDTLLCNFKTKGEAFATTAYAPKATAHLSPTQAAAAVEFATYALGERRLEQGIEYLESEQAREGLPMNGYDFKLTGAFLRWVMEDVLKEERHEMERLGVAEKDAKRELGALAKGWFLKKCGEVGRVTVLDSVIDRAMHLVYRALRRVSDWSCRYYFSEVYVDGAEFVPKDLPVILTPCHHNELIDVAMLSATLPYRRIVSFWAKSTTFKHPVLGPILESSGAIPVRRNPNKADAALSNAALFEASTATLRARGVMGIFPEGTSYTEPEIAQVLSGAGWAALEYMRSRGDGPPVLIIPVGIVYEDKSKYRSRVYVRYGPPIDVAQYMPPSLFDAADEEAERGAVKAVMREVENGLRGSTINARDWETVYAARMTRDILWTDSRNVQTKDCLVVGQSLVKTLSTSDDATLSTLKSALTKYYSLLHYTSITHAQLAALVPSISSVPSRLFVLRFIFTLLRTILNPAFIFFIPPFIAHLPAYLIASITNFMAPPGEEESQSQFKVFLGGFGTGIGTGVSGYWIAKLLTARFALEAAAQSKLAIWTLTTWLLIHWHLMLIDSNYRRIKRLGAAFKITLGALQPRSWALPETQLARYERPPTPAMNPFLRGNSSKEILGGKAWLKAQPPAVPSRRMIVHLLEARKAALDALGGFSENWKGAERQLVVELGGVLP</sequence>
<dbReference type="AlphaFoldDB" id="A0A8H6TDY9"/>
<organism evidence="3 4">
    <name type="scientific">Mycena chlorophos</name>
    <name type="common">Agaric fungus</name>
    <name type="synonym">Agaricus chlorophos</name>
    <dbReference type="NCBI Taxonomy" id="658473"/>
    <lineage>
        <taxon>Eukaryota</taxon>
        <taxon>Fungi</taxon>
        <taxon>Dikarya</taxon>
        <taxon>Basidiomycota</taxon>
        <taxon>Agaricomycotina</taxon>
        <taxon>Agaricomycetes</taxon>
        <taxon>Agaricomycetidae</taxon>
        <taxon>Agaricales</taxon>
        <taxon>Marasmiineae</taxon>
        <taxon>Mycenaceae</taxon>
        <taxon>Mycena</taxon>
    </lineage>
</organism>
<dbReference type="Pfam" id="PF09414">
    <property type="entry name" value="RNA_ligase"/>
    <property type="match status" value="1"/>
</dbReference>
<feature type="transmembrane region" description="Helical" evidence="1">
    <location>
        <begin position="743"/>
        <end position="761"/>
    </location>
</feature>
<dbReference type="GO" id="GO:0008654">
    <property type="term" value="P:phospholipid biosynthetic process"/>
    <property type="evidence" value="ECO:0007669"/>
    <property type="project" value="TreeGrafter"/>
</dbReference>
<dbReference type="SMART" id="SM00563">
    <property type="entry name" value="PlsC"/>
    <property type="match status" value="1"/>
</dbReference>
<dbReference type="GO" id="GO:0016787">
    <property type="term" value="F:hydrolase activity"/>
    <property type="evidence" value="ECO:0007669"/>
    <property type="project" value="UniProtKB-KW"/>
</dbReference>
<dbReference type="SUPFAM" id="SSF56091">
    <property type="entry name" value="DNA ligase/mRNA capping enzyme, catalytic domain"/>
    <property type="match status" value="1"/>
</dbReference>
<protein>
    <submittedName>
        <fullName evidence="3">Glycoside hydrolase family 5 protein</fullName>
    </submittedName>
</protein>
<reference evidence="3" key="1">
    <citation type="submission" date="2020-05" db="EMBL/GenBank/DDBJ databases">
        <title>Mycena genomes resolve the evolution of fungal bioluminescence.</title>
        <authorList>
            <person name="Tsai I.J."/>
        </authorList>
    </citation>
    <scope>NUCLEOTIDE SEQUENCE</scope>
    <source>
        <strain evidence="3">110903Hualien_Pintung</strain>
    </source>
</reference>
<dbReference type="Proteomes" id="UP000613580">
    <property type="component" value="Unassembled WGS sequence"/>
</dbReference>
<evidence type="ECO:0000313" key="4">
    <source>
        <dbReference type="Proteomes" id="UP000613580"/>
    </source>
</evidence>
<dbReference type="Pfam" id="PF01553">
    <property type="entry name" value="Acyltransferase"/>
    <property type="match status" value="1"/>
</dbReference>
<dbReference type="GO" id="GO:0016287">
    <property type="term" value="F:glycerone-phosphate O-acyltransferase activity"/>
    <property type="evidence" value="ECO:0007669"/>
    <property type="project" value="TreeGrafter"/>
</dbReference>
<accession>A0A8H6TDY9</accession>
<dbReference type="CDD" id="cd07992">
    <property type="entry name" value="LPLAT_AAK14816-like"/>
    <property type="match status" value="1"/>
</dbReference>
<keyword evidence="4" id="KW-1185">Reference proteome</keyword>
<feature type="domain" description="Phospholipid/glycerol acyltransferase" evidence="2">
    <location>
        <begin position="415"/>
        <end position="545"/>
    </location>
</feature>
<dbReference type="Gene3D" id="3.30.470.30">
    <property type="entry name" value="DNA ligase/mRNA capping enzyme"/>
    <property type="match status" value="1"/>
</dbReference>
<dbReference type="InterPro" id="IPR021122">
    <property type="entry name" value="RNA_ligase_dom_REL/Rnl2"/>
</dbReference>
<evidence type="ECO:0000256" key="1">
    <source>
        <dbReference type="SAM" id="Phobius"/>
    </source>
</evidence>
<name>A0A8H6TDY9_MYCCL</name>
<dbReference type="InterPro" id="IPR002123">
    <property type="entry name" value="Plipid/glycerol_acylTrfase"/>
</dbReference>
<dbReference type="SUPFAM" id="SSF69593">
    <property type="entry name" value="Glycerol-3-phosphate (1)-acyltransferase"/>
    <property type="match status" value="1"/>
</dbReference>
<dbReference type="PANTHER" id="PTHR31605">
    <property type="entry name" value="GLYCEROL-3-PHOSPHATE O-ACYLTRANSFERASE 1"/>
    <property type="match status" value="1"/>
</dbReference>
<dbReference type="GO" id="GO:0004366">
    <property type="term" value="F:glycerol-3-phosphate O-acyltransferase activity"/>
    <property type="evidence" value="ECO:0007669"/>
    <property type="project" value="TreeGrafter"/>
</dbReference>
<dbReference type="OrthoDB" id="1044435at2759"/>
<dbReference type="InterPro" id="IPR052744">
    <property type="entry name" value="GPAT/DAPAT"/>
</dbReference>
<keyword evidence="1" id="KW-1133">Transmembrane helix</keyword>
<dbReference type="EMBL" id="JACAZE010000005">
    <property type="protein sequence ID" value="KAF7316858.1"/>
    <property type="molecule type" value="Genomic_DNA"/>
</dbReference>
<gene>
    <name evidence="3" type="ORF">HMN09_00419600</name>
</gene>
<comment type="caution">
    <text evidence="3">The sequence shown here is derived from an EMBL/GenBank/DDBJ whole genome shotgun (WGS) entry which is preliminary data.</text>
</comment>
<dbReference type="PANTHER" id="PTHR31605:SF0">
    <property type="entry name" value="GLYCEROL-3-PHOSPHATE O-ACYLTRANSFERASE 1"/>
    <property type="match status" value="1"/>
</dbReference>
<keyword evidence="1" id="KW-0472">Membrane</keyword>
<evidence type="ECO:0000259" key="2">
    <source>
        <dbReference type="SMART" id="SM00563"/>
    </source>
</evidence>
<evidence type="ECO:0000313" key="3">
    <source>
        <dbReference type="EMBL" id="KAF7316858.1"/>
    </source>
</evidence>
<feature type="transmembrane region" description="Helical" evidence="1">
    <location>
        <begin position="701"/>
        <end position="722"/>
    </location>
</feature>
<feature type="transmembrane region" description="Helical" evidence="1">
    <location>
        <begin position="781"/>
        <end position="797"/>
    </location>
</feature>
<proteinExistence type="predicted"/>